<dbReference type="PATRIC" id="fig|218284.4.peg.614"/>
<sequence length="114" mass="13734">MADVEVFIGDLTDRTFHYEGGDWNHNYPKRISPFFPKGYELFFALLDGIYYKKFEGRQTDWGSHTCLMYPDEMLSMLEDYYKREMDNEQVQQLFQFIKKLDHDRQYGLVACEMS</sequence>
<evidence type="ECO:0000313" key="2">
    <source>
        <dbReference type="Proteomes" id="UP000050398"/>
    </source>
</evidence>
<organism evidence="1 2">
    <name type="scientific">Rossellomorea vietnamensis</name>
    <dbReference type="NCBI Taxonomy" id="218284"/>
    <lineage>
        <taxon>Bacteria</taxon>
        <taxon>Bacillati</taxon>
        <taxon>Bacillota</taxon>
        <taxon>Bacilli</taxon>
        <taxon>Bacillales</taxon>
        <taxon>Bacillaceae</taxon>
        <taxon>Rossellomorea</taxon>
    </lineage>
</organism>
<comment type="caution">
    <text evidence="1">The sequence shown here is derived from an EMBL/GenBank/DDBJ whole genome shotgun (WGS) entry which is preliminary data.</text>
</comment>
<dbReference type="EMBL" id="LIXZ01000001">
    <property type="protein sequence ID" value="KPL61591.1"/>
    <property type="molecule type" value="Genomic_DNA"/>
</dbReference>
<dbReference type="AlphaFoldDB" id="A0A0P6W531"/>
<dbReference type="OrthoDB" id="2861570at2"/>
<proteinExistence type="predicted"/>
<gene>
    <name evidence="1" type="ORF">AM506_02905</name>
</gene>
<dbReference type="Proteomes" id="UP000050398">
    <property type="component" value="Unassembled WGS sequence"/>
</dbReference>
<reference evidence="1 2" key="1">
    <citation type="submission" date="2015-08" db="EMBL/GenBank/DDBJ databases">
        <title>Draft Genome Sequence of Bacillus vietnamensis UCD-SED5.</title>
        <authorList>
            <person name="Lee R.D."/>
            <person name="Jospin G."/>
            <person name="Lang J.M."/>
            <person name="Coil D.A."/>
            <person name="Eisen J.A."/>
        </authorList>
    </citation>
    <scope>NUCLEOTIDE SEQUENCE [LARGE SCALE GENOMIC DNA]</scope>
    <source>
        <strain evidence="1 2">UCD-SED5</strain>
    </source>
</reference>
<evidence type="ECO:0000313" key="1">
    <source>
        <dbReference type="EMBL" id="KPL61591.1"/>
    </source>
</evidence>
<name>A0A0P6W531_9BACI</name>
<protein>
    <submittedName>
        <fullName evidence="1">Uncharacterized protein</fullName>
    </submittedName>
</protein>
<dbReference type="RefSeq" id="WP_060670606.1">
    <property type="nucleotide sequence ID" value="NZ_JBCNGU010000019.1"/>
</dbReference>
<accession>A0A0P6W531</accession>